<evidence type="ECO:0000313" key="4">
    <source>
        <dbReference type="EMBL" id="MDX8494452.1"/>
    </source>
</evidence>
<evidence type="ECO:0000313" key="5">
    <source>
        <dbReference type="Proteomes" id="UP001271249"/>
    </source>
</evidence>
<dbReference type="PANTHER" id="PTHR43800">
    <property type="entry name" value="PEPTIDYL-LYSINE N-ACETYLTRANSFERASE YJAB"/>
    <property type="match status" value="1"/>
</dbReference>
<dbReference type="PROSITE" id="PS51186">
    <property type="entry name" value="GNAT"/>
    <property type="match status" value="1"/>
</dbReference>
<comment type="caution">
    <text evidence="4">The sequence shown here is derived from an EMBL/GenBank/DDBJ whole genome shotgun (WGS) entry which is preliminary data.</text>
</comment>
<evidence type="ECO:0000259" key="3">
    <source>
        <dbReference type="PROSITE" id="PS51186"/>
    </source>
</evidence>
<name>A0ABU4Z8W7_9HYPH</name>
<protein>
    <submittedName>
        <fullName evidence="4">GNAT family N-acetyltransferase</fullName>
    </submittedName>
</protein>
<evidence type="ECO:0000256" key="2">
    <source>
        <dbReference type="ARBA" id="ARBA00023315"/>
    </source>
</evidence>
<dbReference type="EMBL" id="JAVIJC010000027">
    <property type="protein sequence ID" value="MDX8494452.1"/>
    <property type="molecule type" value="Genomic_DNA"/>
</dbReference>
<dbReference type="RefSeq" id="WP_320228289.1">
    <property type="nucleotide sequence ID" value="NZ_JAVIJC010000027.1"/>
</dbReference>
<dbReference type="Pfam" id="PF00583">
    <property type="entry name" value="Acetyltransf_1"/>
    <property type="match status" value="1"/>
</dbReference>
<dbReference type="InterPro" id="IPR016181">
    <property type="entry name" value="Acyl_CoA_acyltransferase"/>
</dbReference>
<organism evidence="4 5">
    <name type="scientific">Mesorhizobium captivum</name>
    <dbReference type="NCBI Taxonomy" id="3072319"/>
    <lineage>
        <taxon>Bacteria</taxon>
        <taxon>Pseudomonadati</taxon>
        <taxon>Pseudomonadota</taxon>
        <taxon>Alphaproteobacteria</taxon>
        <taxon>Hyphomicrobiales</taxon>
        <taxon>Phyllobacteriaceae</taxon>
        <taxon>Mesorhizobium</taxon>
    </lineage>
</organism>
<dbReference type="CDD" id="cd04301">
    <property type="entry name" value="NAT_SF"/>
    <property type="match status" value="1"/>
</dbReference>
<keyword evidence="2" id="KW-0012">Acyltransferase</keyword>
<dbReference type="PANTHER" id="PTHR43800:SF1">
    <property type="entry name" value="PEPTIDYL-LYSINE N-ACETYLTRANSFERASE YJAB"/>
    <property type="match status" value="1"/>
</dbReference>
<keyword evidence="5" id="KW-1185">Reference proteome</keyword>
<sequence>MKPMITIRPARAGDADVLPDIEQSAGLAFRAIPELAWLADGDNVSAERQRALIAEGACWVAADDQDRPVGFLSAGLEGFALHIWELDVRLDRQGSGIGSALLERAIKDARRRGLAVLTLTTFRDVAWNAPFYRKFGFRILEGAEVDERLSGLLSSEAEHGMPLDRRCAMKLDLG</sequence>
<gene>
    <name evidence="4" type="ORF">RFN29_23055</name>
</gene>
<dbReference type="Gene3D" id="3.40.630.30">
    <property type="match status" value="1"/>
</dbReference>
<reference evidence="4 5" key="1">
    <citation type="submission" date="2023-08" db="EMBL/GenBank/DDBJ databases">
        <title>Implementing the SeqCode for naming new Mesorhizobium species isolated from Vachellia karroo root nodules.</title>
        <authorList>
            <person name="Van Lill M."/>
        </authorList>
    </citation>
    <scope>NUCLEOTIDE SEQUENCE [LARGE SCALE GENOMIC DNA]</scope>
    <source>
        <strain evidence="4 5">VK22B</strain>
    </source>
</reference>
<proteinExistence type="predicted"/>
<dbReference type="Proteomes" id="UP001271249">
    <property type="component" value="Unassembled WGS sequence"/>
</dbReference>
<feature type="domain" description="N-acetyltransferase" evidence="3">
    <location>
        <begin position="5"/>
        <end position="164"/>
    </location>
</feature>
<dbReference type="InterPro" id="IPR000182">
    <property type="entry name" value="GNAT_dom"/>
</dbReference>
<accession>A0ABU4Z8W7</accession>
<keyword evidence="1" id="KW-0808">Transferase</keyword>
<dbReference type="SUPFAM" id="SSF55729">
    <property type="entry name" value="Acyl-CoA N-acyltransferases (Nat)"/>
    <property type="match status" value="1"/>
</dbReference>
<evidence type="ECO:0000256" key="1">
    <source>
        <dbReference type="ARBA" id="ARBA00022679"/>
    </source>
</evidence>